<organism evidence="9 10">
    <name type="scientific">Fasciolopsis buskii</name>
    <dbReference type="NCBI Taxonomy" id="27845"/>
    <lineage>
        <taxon>Eukaryota</taxon>
        <taxon>Metazoa</taxon>
        <taxon>Spiralia</taxon>
        <taxon>Lophotrochozoa</taxon>
        <taxon>Platyhelminthes</taxon>
        <taxon>Trematoda</taxon>
        <taxon>Digenea</taxon>
        <taxon>Plagiorchiida</taxon>
        <taxon>Echinostomata</taxon>
        <taxon>Echinostomatoidea</taxon>
        <taxon>Fasciolidae</taxon>
        <taxon>Fasciolopsis</taxon>
    </lineage>
</organism>
<dbReference type="PANTHER" id="PTHR12675">
    <property type="entry name" value="MUSCLEBLIND-LIKE PROTEIN"/>
    <property type="match status" value="1"/>
</dbReference>
<dbReference type="PROSITE" id="PS50103">
    <property type="entry name" value="ZF_C3H1"/>
    <property type="match status" value="2"/>
</dbReference>
<feature type="region of interest" description="Disordered" evidence="7">
    <location>
        <begin position="1107"/>
        <end position="1158"/>
    </location>
</feature>
<evidence type="ECO:0000256" key="1">
    <source>
        <dbReference type="ARBA" id="ARBA00022723"/>
    </source>
</evidence>
<dbReference type="Gene3D" id="3.30.1370.210">
    <property type="match status" value="1"/>
</dbReference>
<feature type="region of interest" description="Disordered" evidence="7">
    <location>
        <begin position="1245"/>
        <end position="1272"/>
    </location>
</feature>
<protein>
    <submittedName>
        <fullName evidence="9">C3h1 type zn finger protein</fullName>
    </submittedName>
</protein>
<feature type="compositionally biased region" description="Basic and acidic residues" evidence="7">
    <location>
        <begin position="1009"/>
        <end position="1022"/>
    </location>
</feature>
<feature type="region of interest" description="Disordered" evidence="7">
    <location>
        <begin position="786"/>
        <end position="810"/>
    </location>
</feature>
<keyword evidence="10" id="KW-1185">Reference proteome</keyword>
<feature type="region of interest" description="Disordered" evidence="7">
    <location>
        <begin position="643"/>
        <end position="665"/>
    </location>
</feature>
<feature type="region of interest" description="Disordered" evidence="7">
    <location>
        <begin position="1055"/>
        <end position="1081"/>
    </location>
</feature>
<dbReference type="InterPro" id="IPR000571">
    <property type="entry name" value="Znf_CCCH"/>
</dbReference>
<dbReference type="SMART" id="SM00356">
    <property type="entry name" value="ZnF_C3H1"/>
    <property type="match status" value="2"/>
</dbReference>
<evidence type="ECO:0000313" key="10">
    <source>
        <dbReference type="Proteomes" id="UP000728185"/>
    </source>
</evidence>
<name>A0A8E0RKZ5_9TREM</name>
<feature type="domain" description="C3H1-type" evidence="8">
    <location>
        <begin position="5"/>
        <end position="31"/>
    </location>
</feature>
<keyword evidence="1 5" id="KW-0479">Metal-binding</keyword>
<dbReference type="OrthoDB" id="250836at2759"/>
<sequence length="1661" mass="175949">MLFRRSERVFCHDFQNSTCNRPACKFLHYSREVEEVFRLTGRLPDEVEYSSDGSRFQSAEEKPPVCKDYFNGLCSRGSTCKYRHVNDPRLQGHIADIKTNFWISDGAPEARCLPDGKSTLSAKNLPSVAVSLPSTLPTSVGIETSNLHQSILTLPSASQLHLPQTTPINGVVVSAHDATLTGTQGTSIVNVVDHLAIPSSNIRHTLYAHPSNLGALTPLVSVSSTNHAVPCSSVLAVVADPGQHPRVIQHPTAVATSQTAYHWVSNAQPPVQHHLLSTSSNVSSTPTLLTIPLPSFACDTSNHGSLIPHPGVVYSTPQQPTVITSNSTLTNVSATCYPSYNLLHINQPPVIENPSVTVLTNTPLADKLSGETPTTTSVSSSTTAALAAAAAAGYIAQHLPMMAATQVTPGCDLSRNTTVPTCCAQFTPQTELTGSAQQSAALAAATNLPAVSAAAVAAVAAATAFAARSSTATFGHDVHSSRILKRCISPPTVSLQDIEATDVETKSPSESSECKTLEGGAVASQLEHGNSQTLSCNNSETINSATKTHTFLAPQETHLSEHYPEDENAKTAAAVAAAACIGAMFSQPMGTGSSRSSSVAAMLGDLMCRNRCGLVPGPLSEPREIGRSTGPHDSLSSETYVTSFDKADSPRCSGSVVDGESAAGSRELTSSTATVQMLSDTVSASQLCSEAQMSNCLSYPSNSSSWSNVATTVASAAHAVAAAAVAATAAVTGSAKFFQMSKHKLKQLPNRSATTSGLCANRNYAVSTSPKNESFVEPVWTSSQSAVPSKQGLELSDPSLSGTTERTGISPNTAVTMTSAAAAAAMVAAAASAAAKQHQMISEMQISPYTSPLELSCASQSRSEVADHDITYSQDSTYCAFDRPNRYISGKRRVTMRPGSGKLYEYSLKRHKSSIHPALVEDDDDEDGDVFDDAESTVSLQASPEVTPPYTVPVKFPKRTEQVSYVPHMDDSRPPSCETSPSDGVFEPCLHRARRMMTLSNSNAADIPQRFERKSEDSKQRTEQSIPLHPLESSPMRLFDETCGARRDRTLTVVSKMPVVSGPPRSRRSHSADSKLSVNTSTKAIHLRRSSSYPVLSTTITSSKLSRSKATVDISSCHRCRDDADVPSEASVSSGSVGGHLENKRTREPSNSGDAVEYSDRCITSRRIRRLRHSEKLTQIYRGNASLKLRNPSILRKSMRLHTEVRPQLTASPDSILTEDYSGHDDVDDIDTEYYDEDLFDISDAGHSAQSSRTPSGKPTTTRCGVRFPPGTFTRTSFPTASMRQQHALKAENARLRRKLSDLMRQRGDLRAANEILLQQNARLRHSSKRVSAVARMAESATKIIEAHNKSQLVQPAPQTISTPVYRASGTVAVVAAPQQQSNTPALGGVYVSSPTASNSQQAPHAVAALSGPSSLFPSAVVASAVPGTAIALPSHQPLTTVQIQPSSETIVPTPVSTQTPMVHSESLNHQGNITNFYQHTLGHPLGTLSASIASVGHPNLAPVSSAIQVCHYPAPSGGTIYSNVPHATAAAPGMMPVGAPNAVTLVLGQPPPTAYAPIGAQGPSLHLTSSLKTEPSPVGSVSQLSYPFPGPSAVLASVSQCPPLANPEILGTSTNLSLAAASSSNVIENNAPTPPQPPDYSPHSLTSRNIKRIEKRSKVL</sequence>
<dbReference type="GO" id="GO:0008270">
    <property type="term" value="F:zinc ion binding"/>
    <property type="evidence" value="ECO:0007669"/>
    <property type="project" value="UniProtKB-KW"/>
</dbReference>
<dbReference type="Proteomes" id="UP000728185">
    <property type="component" value="Unassembled WGS sequence"/>
</dbReference>
<keyword evidence="2" id="KW-0677">Repeat</keyword>
<dbReference type="EMBL" id="LUCM01010834">
    <property type="protein sequence ID" value="KAA0184891.1"/>
    <property type="molecule type" value="Genomic_DNA"/>
</dbReference>
<feature type="coiled-coil region" evidence="6">
    <location>
        <begin position="1286"/>
        <end position="1313"/>
    </location>
</feature>
<feature type="zinc finger region" description="C3H1-type" evidence="5">
    <location>
        <begin position="60"/>
        <end position="87"/>
    </location>
</feature>
<evidence type="ECO:0000256" key="6">
    <source>
        <dbReference type="SAM" id="Coils"/>
    </source>
</evidence>
<evidence type="ECO:0000256" key="7">
    <source>
        <dbReference type="SAM" id="MobiDB-lite"/>
    </source>
</evidence>
<keyword evidence="4 5" id="KW-0862">Zinc</keyword>
<evidence type="ECO:0000256" key="4">
    <source>
        <dbReference type="ARBA" id="ARBA00022833"/>
    </source>
</evidence>
<feature type="compositionally biased region" description="Basic residues" evidence="7">
    <location>
        <begin position="1650"/>
        <end position="1661"/>
    </location>
</feature>
<dbReference type="GO" id="GO:0003723">
    <property type="term" value="F:RNA binding"/>
    <property type="evidence" value="ECO:0007669"/>
    <property type="project" value="TreeGrafter"/>
</dbReference>
<dbReference type="PANTHER" id="PTHR12675:SF6">
    <property type="entry name" value="ZINC FINGER CCCH DOMAIN-CONTAINING PROTEIN 10"/>
    <property type="match status" value="1"/>
</dbReference>
<keyword evidence="3 5" id="KW-0863">Zinc-finger</keyword>
<feature type="compositionally biased region" description="Polar residues" evidence="7">
    <location>
        <begin position="1248"/>
        <end position="1263"/>
    </location>
</feature>
<feature type="domain" description="C3H1-type" evidence="8">
    <location>
        <begin position="60"/>
        <end position="87"/>
    </location>
</feature>
<evidence type="ECO:0000256" key="3">
    <source>
        <dbReference type="ARBA" id="ARBA00022771"/>
    </source>
</evidence>
<reference evidence="9" key="1">
    <citation type="submission" date="2019-05" db="EMBL/GenBank/DDBJ databases">
        <title>Annotation for the trematode Fasciolopsis buski.</title>
        <authorList>
            <person name="Choi Y.-J."/>
        </authorList>
    </citation>
    <scope>NUCLEOTIDE SEQUENCE</scope>
    <source>
        <strain evidence="9">HT</strain>
        <tissue evidence="9">Whole worm</tissue>
    </source>
</reference>
<gene>
    <name evidence="9" type="ORF">FBUS_04328</name>
</gene>
<comment type="caution">
    <text evidence="9">The sequence shown here is derived from an EMBL/GenBank/DDBJ whole genome shotgun (WGS) entry which is preliminary data.</text>
</comment>
<feature type="region of interest" description="Disordered" evidence="7">
    <location>
        <begin position="1005"/>
        <end position="1033"/>
    </location>
</feature>
<accession>A0A8E0RKZ5</accession>
<dbReference type="GO" id="GO:0043484">
    <property type="term" value="P:regulation of RNA splicing"/>
    <property type="evidence" value="ECO:0007669"/>
    <property type="project" value="TreeGrafter"/>
</dbReference>
<evidence type="ECO:0000256" key="5">
    <source>
        <dbReference type="PROSITE-ProRule" id="PRU00723"/>
    </source>
</evidence>
<feature type="compositionally biased region" description="Polar residues" evidence="7">
    <location>
        <begin position="798"/>
        <end position="810"/>
    </location>
</feature>
<keyword evidence="6" id="KW-0175">Coiled coil</keyword>
<feature type="zinc finger region" description="C3H1-type" evidence="5">
    <location>
        <begin position="5"/>
        <end position="31"/>
    </location>
</feature>
<proteinExistence type="predicted"/>
<evidence type="ECO:0000256" key="2">
    <source>
        <dbReference type="ARBA" id="ARBA00022737"/>
    </source>
</evidence>
<evidence type="ECO:0000259" key="8">
    <source>
        <dbReference type="PROSITE" id="PS50103"/>
    </source>
</evidence>
<evidence type="ECO:0000313" key="9">
    <source>
        <dbReference type="EMBL" id="KAA0184891.1"/>
    </source>
</evidence>
<feature type="region of interest" description="Disordered" evidence="7">
    <location>
        <begin position="1627"/>
        <end position="1661"/>
    </location>
</feature>